<evidence type="ECO:0000256" key="1">
    <source>
        <dbReference type="ARBA" id="ARBA00004496"/>
    </source>
</evidence>
<feature type="zinc finger region" description="FLZ-type" evidence="6">
    <location>
        <begin position="103"/>
        <end position="147"/>
    </location>
</feature>
<organism evidence="9 10">
    <name type="scientific">Acer negundo</name>
    <name type="common">Box elder</name>
    <dbReference type="NCBI Taxonomy" id="4023"/>
    <lineage>
        <taxon>Eukaryota</taxon>
        <taxon>Viridiplantae</taxon>
        <taxon>Streptophyta</taxon>
        <taxon>Embryophyta</taxon>
        <taxon>Tracheophyta</taxon>
        <taxon>Spermatophyta</taxon>
        <taxon>Magnoliopsida</taxon>
        <taxon>eudicotyledons</taxon>
        <taxon>Gunneridae</taxon>
        <taxon>Pentapetalae</taxon>
        <taxon>rosids</taxon>
        <taxon>malvids</taxon>
        <taxon>Sapindales</taxon>
        <taxon>Sapindaceae</taxon>
        <taxon>Hippocastanoideae</taxon>
        <taxon>Acereae</taxon>
        <taxon>Acer</taxon>
    </lineage>
</organism>
<gene>
    <name evidence="9" type="ORF">LWI28_015772</name>
</gene>
<evidence type="ECO:0000313" key="10">
    <source>
        <dbReference type="Proteomes" id="UP001064489"/>
    </source>
</evidence>
<reference evidence="9" key="2">
    <citation type="submission" date="2023-02" db="EMBL/GenBank/DDBJ databases">
        <authorList>
            <person name="Swenson N.G."/>
            <person name="Wegrzyn J.L."/>
            <person name="Mcevoy S.L."/>
        </authorList>
    </citation>
    <scope>NUCLEOTIDE SEQUENCE</scope>
    <source>
        <strain evidence="9">91603</strain>
        <tissue evidence="9">Leaf</tissue>
    </source>
</reference>
<keyword evidence="4" id="KW-0479">Metal-binding</keyword>
<keyword evidence="5" id="KW-0863">Zinc-finger</keyword>
<evidence type="ECO:0000256" key="2">
    <source>
        <dbReference type="ARBA" id="ARBA00009374"/>
    </source>
</evidence>
<proteinExistence type="inferred from homology"/>
<keyword evidence="10" id="KW-1185">Reference proteome</keyword>
<evidence type="ECO:0000256" key="5">
    <source>
        <dbReference type="ARBA" id="ARBA00022771"/>
    </source>
</evidence>
<evidence type="ECO:0000259" key="8">
    <source>
        <dbReference type="PROSITE" id="PS51795"/>
    </source>
</evidence>
<dbReference type="PANTHER" id="PTHR33059">
    <property type="entry name" value="FCS-LIKE ZINC FINGER 5"/>
    <property type="match status" value="1"/>
</dbReference>
<evidence type="ECO:0000256" key="3">
    <source>
        <dbReference type="ARBA" id="ARBA00022490"/>
    </source>
</evidence>
<reference evidence="9" key="1">
    <citation type="journal article" date="2022" name="Plant J.">
        <title>Strategies of tolerance reflected in two North American maple genomes.</title>
        <authorList>
            <person name="McEvoy S.L."/>
            <person name="Sezen U.U."/>
            <person name="Trouern-Trend A."/>
            <person name="McMahon S.M."/>
            <person name="Schaberg P.G."/>
            <person name="Yang J."/>
            <person name="Wegrzyn J.L."/>
            <person name="Swenson N.G."/>
        </authorList>
    </citation>
    <scope>NUCLEOTIDE SEQUENCE</scope>
    <source>
        <strain evidence="9">91603</strain>
    </source>
</reference>
<dbReference type="GO" id="GO:0008270">
    <property type="term" value="F:zinc ion binding"/>
    <property type="evidence" value="ECO:0007669"/>
    <property type="project" value="UniProtKB-KW"/>
</dbReference>
<keyword evidence="3" id="KW-0963">Cytoplasm</keyword>
<evidence type="ECO:0000313" key="9">
    <source>
        <dbReference type="EMBL" id="KAI9195526.1"/>
    </source>
</evidence>
<comment type="caution">
    <text evidence="9">The sequence shown here is derived from an EMBL/GenBank/DDBJ whole genome shotgun (WGS) entry which is preliminary data.</text>
</comment>
<name>A0AAD5JLU4_ACENE</name>
<evidence type="ECO:0000256" key="7">
    <source>
        <dbReference type="SAM" id="MobiDB-lite"/>
    </source>
</evidence>
<comment type="similarity">
    <text evidence="2">Belongs to the FLZ family.</text>
</comment>
<feature type="region of interest" description="Disordered" evidence="7">
    <location>
        <begin position="42"/>
        <end position="96"/>
    </location>
</feature>
<comment type="subcellular location">
    <subcellularLocation>
        <location evidence="1">Cytoplasm</location>
    </subcellularLocation>
</comment>
<dbReference type="GO" id="GO:0005737">
    <property type="term" value="C:cytoplasm"/>
    <property type="evidence" value="ECO:0007669"/>
    <property type="project" value="UniProtKB-SubCell"/>
</dbReference>
<dbReference type="PANTHER" id="PTHR33059:SF76">
    <property type="entry name" value="FCS-LIKE ZINC FINGER 7"/>
    <property type="match status" value="1"/>
</dbReference>
<evidence type="ECO:0000256" key="4">
    <source>
        <dbReference type="ARBA" id="ARBA00022723"/>
    </source>
</evidence>
<evidence type="ECO:0000256" key="6">
    <source>
        <dbReference type="PROSITE-ProRule" id="PRU01131"/>
    </source>
</evidence>
<keyword evidence="5" id="KW-0862">Zinc</keyword>
<accession>A0AAD5JLU4</accession>
<protein>
    <recommendedName>
        <fullName evidence="8">FLZ-type domain-containing protein</fullName>
    </recommendedName>
</protein>
<dbReference type="PROSITE" id="PS51795">
    <property type="entry name" value="ZF_FLZ"/>
    <property type="match status" value="1"/>
</dbReference>
<dbReference type="Proteomes" id="UP001064489">
    <property type="component" value="Chromosome 1"/>
</dbReference>
<sequence>MSRMRTQGLRSSSQRELTVFNQLQPFEYSPVDFLEKKRQSRATAVKLPEEKPRPEVTLTIGESDSEDKKPRPEVTFTIGDSDSEDNDSQSKSTKKKVDEGFCGFLKNCSLCKKKFEKKKDFYMYGYLQAFCSPDCREDRILLDGFYEKVEKETISLAMTKQGFSGTHRF</sequence>
<dbReference type="AlphaFoldDB" id="A0AAD5JLU4"/>
<dbReference type="EMBL" id="JAJSOW010000003">
    <property type="protein sequence ID" value="KAI9195526.1"/>
    <property type="molecule type" value="Genomic_DNA"/>
</dbReference>
<feature type="domain" description="FLZ-type" evidence="8">
    <location>
        <begin position="103"/>
        <end position="147"/>
    </location>
</feature>
<dbReference type="InterPro" id="IPR007650">
    <property type="entry name" value="Zf-FLZ_dom"/>
</dbReference>
<dbReference type="Pfam" id="PF04570">
    <property type="entry name" value="zf-FLZ"/>
    <property type="match status" value="1"/>
</dbReference>